<evidence type="ECO:0000313" key="2">
    <source>
        <dbReference type="EMBL" id="KYO47483.1"/>
    </source>
</evidence>
<reference evidence="2 3" key="1">
    <citation type="journal article" date="2012" name="Genome Biol.">
        <title>Sequencing three crocodilian genomes to illuminate the evolution of archosaurs and amniotes.</title>
        <authorList>
            <person name="St John J.A."/>
            <person name="Braun E.L."/>
            <person name="Isberg S.R."/>
            <person name="Miles L.G."/>
            <person name="Chong A.Y."/>
            <person name="Gongora J."/>
            <person name="Dalzell P."/>
            <person name="Moran C."/>
            <person name="Bed'hom B."/>
            <person name="Abzhanov A."/>
            <person name="Burgess S.C."/>
            <person name="Cooksey A.M."/>
            <person name="Castoe T.A."/>
            <person name="Crawford N.G."/>
            <person name="Densmore L.D."/>
            <person name="Drew J.C."/>
            <person name="Edwards S.V."/>
            <person name="Faircloth B.C."/>
            <person name="Fujita M.K."/>
            <person name="Greenwold M.J."/>
            <person name="Hoffmann F.G."/>
            <person name="Howard J.M."/>
            <person name="Iguchi T."/>
            <person name="Janes D.E."/>
            <person name="Khan S.Y."/>
            <person name="Kohno S."/>
            <person name="de Koning A.J."/>
            <person name="Lance S.L."/>
            <person name="McCarthy F.M."/>
            <person name="McCormack J.E."/>
            <person name="Merchant M.E."/>
            <person name="Peterson D.G."/>
            <person name="Pollock D.D."/>
            <person name="Pourmand N."/>
            <person name="Raney B.J."/>
            <person name="Roessler K.A."/>
            <person name="Sanford J.R."/>
            <person name="Sawyer R.H."/>
            <person name="Schmidt C.J."/>
            <person name="Triplett E.W."/>
            <person name="Tuberville T.D."/>
            <person name="Venegas-Anaya M."/>
            <person name="Howard J.T."/>
            <person name="Jarvis E.D."/>
            <person name="Guillette L.J.Jr."/>
            <person name="Glenn T.C."/>
            <person name="Green R.E."/>
            <person name="Ray D.A."/>
        </authorList>
    </citation>
    <scope>NUCLEOTIDE SEQUENCE [LARGE SCALE GENOMIC DNA]</scope>
    <source>
        <strain evidence="2">KSC_2009_1</strain>
    </source>
</reference>
<sequence length="86" mass="9510">MWLPLRPDTQLALSLLMLPTPASLCLQSVVSEVVASPGVKKRAYLSHTLVQESTNGMTQLDDVISQHLAFWTHPSTSKSHFLIIII</sequence>
<dbReference type="AlphaFoldDB" id="A0A151PEM0"/>
<keyword evidence="3" id="KW-1185">Reference proteome</keyword>
<dbReference type="EMBL" id="AKHW03000416">
    <property type="protein sequence ID" value="KYO47483.1"/>
    <property type="molecule type" value="Genomic_DNA"/>
</dbReference>
<evidence type="ECO:0000256" key="1">
    <source>
        <dbReference type="SAM" id="SignalP"/>
    </source>
</evidence>
<evidence type="ECO:0008006" key="4">
    <source>
        <dbReference type="Google" id="ProtNLM"/>
    </source>
</evidence>
<feature type="signal peptide" evidence="1">
    <location>
        <begin position="1"/>
        <end position="25"/>
    </location>
</feature>
<comment type="caution">
    <text evidence="2">The sequence shown here is derived from an EMBL/GenBank/DDBJ whole genome shotgun (WGS) entry which is preliminary data.</text>
</comment>
<protein>
    <recommendedName>
        <fullName evidence="4">Secreted protein</fullName>
    </recommendedName>
</protein>
<organism evidence="2 3">
    <name type="scientific">Alligator mississippiensis</name>
    <name type="common">American alligator</name>
    <dbReference type="NCBI Taxonomy" id="8496"/>
    <lineage>
        <taxon>Eukaryota</taxon>
        <taxon>Metazoa</taxon>
        <taxon>Chordata</taxon>
        <taxon>Craniata</taxon>
        <taxon>Vertebrata</taxon>
        <taxon>Euteleostomi</taxon>
        <taxon>Archelosauria</taxon>
        <taxon>Archosauria</taxon>
        <taxon>Crocodylia</taxon>
        <taxon>Alligatoridae</taxon>
        <taxon>Alligatorinae</taxon>
        <taxon>Alligator</taxon>
    </lineage>
</organism>
<evidence type="ECO:0000313" key="3">
    <source>
        <dbReference type="Proteomes" id="UP000050525"/>
    </source>
</evidence>
<gene>
    <name evidence="2" type="ORF">Y1Q_0019615</name>
</gene>
<name>A0A151PEM0_ALLMI</name>
<dbReference type="Proteomes" id="UP000050525">
    <property type="component" value="Unassembled WGS sequence"/>
</dbReference>
<proteinExistence type="predicted"/>
<feature type="chain" id="PRO_5007586948" description="Secreted protein" evidence="1">
    <location>
        <begin position="26"/>
        <end position="86"/>
    </location>
</feature>
<accession>A0A151PEM0</accession>
<keyword evidence="1" id="KW-0732">Signal</keyword>